<reference evidence="2" key="2">
    <citation type="submission" date="2021-09" db="EMBL/GenBank/DDBJ databases">
        <authorList>
            <person name="Gilroy R."/>
        </authorList>
    </citation>
    <scope>NUCLEOTIDE SEQUENCE</scope>
    <source>
        <strain evidence="2">USAMLcec4-12693</strain>
    </source>
</reference>
<accession>A0A9D3AK68</accession>
<dbReference type="AlphaFoldDB" id="A0A9D3AK68"/>
<dbReference type="RefSeq" id="WP_277272614.1">
    <property type="nucleotide sequence ID" value="NZ_DYXE01000096.1"/>
</dbReference>
<dbReference type="Pfam" id="PF19700">
    <property type="entry name" value="DUF6198"/>
    <property type="match status" value="2"/>
</dbReference>
<dbReference type="PANTHER" id="PTHR40078:SF1">
    <property type="entry name" value="INTEGRAL MEMBRANE PROTEIN"/>
    <property type="match status" value="1"/>
</dbReference>
<dbReference type="InterPro" id="IPR038750">
    <property type="entry name" value="YczE/YyaS-like"/>
</dbReference>
<dbReference type="EMBL" id="DYXE01000096">
    <property type="protein sequence ID" value="HJH51047.1"/>
    <property type="molecule type" value="Genomic_DNA"/>
</dbReference>
<keyword evidence="1" id="KW-0472">Membrane</keyword>
<organism evidence="2 3">
    <name type="scientific">Merdimonas faecis</name>
    <dbReference type="NCBI Taxonomy" id="1653435"/>
    <lineage>
        <taxon>Bacteria</taxon>
        <taxon>Bacillati</taxon>
        <taxon>Bacillota</taxon>
        <taxon>Clostridia</taxon>
        <taxon>Lachnospirales</taxon>
        <taxon>Lachnospiraceae</taxon>
        <taxon>Merdimonas</taxon>
    </lineage>
</organism>
<keyword evidence="1" id="KW-0812">Transmembrane</keyword>
<comment type="caution">
    <text evidence="2">The sequence shown here is derived from an EMBL/GenBank/DDBJ whole genome shotgun (WGS) entry which is preliminary data.</text>
</comment>
<feature type="transmembrane region" description="Helical" evidence="1">
    <location>
        <begin position="64"/>
        <end position="82"/>
    </location>
</feature>
<evidence type="ECO:0000256" key="1">
    <source>
        <dbReference type="SAM" id="Phobius"/>
    </source>
</evidence>
<name>A0A9D3AK68_9FIRM</name>
<protein>
    <submittedName>
        <fullName evidence="2">DUF6198 family protein</fullName>
    </submittedName>
</protein>
<feature type="transmembrane region" description="Helical" evidence="1">
    <location>
        <begin position="205"/>
        <end position="228"/>
    </location>
</feature>
<feature type="transmembrane region" description="Helical" evidence="1">
    <location>
        <begin position="17"/>
        <end position="44"/>
    </location>
</feature>
<feature type="transmembrane region" description="Helical" evidence="1">
    <location>
        <begin position="103"/>
        <end position="122"/>
    </location>
</feature>
<evidence type="ECO:0000313" key="3">
    <source>
        <dbReference type="Proteomes" id="UP000813420"/>
    </source>
</evidence>
<proteinExistence type="predicted"/>
<gene>
    <name evidence="2" type="ORF">K8V39_12425</name>
</gene>
<evidence type="ECO:0000313" key="2">
    <source>
        <dbReference type="EMBL" id="HJH51047.1"/>
    </source>
</evidence>
<dbReference type="PANTHER" id="PTHR40078">
    <property type="entry name" value="INTEGRAL MEMBRANE PROTEIN-RELATED"/>
    <property type="match status" value="1"/>
</dbReference>
<keyword evidence="1" id="KW-1133">Transmembrane helix</keyword>
<feature type="transmembrane region" description="Helical" evidence="1">
    <location>
        <begin position="142"/>
        <end position="164"/>
    </location>
</feature>
<reference evidence="2" key="1">
    <citation type="journal article" date="2021" name="PeerJ">
        <title>Extensive microbial diversity within the chicken gut microbiome revealed by metagenomics and culture.</title>
        <authorList>
            <person name="Gilroy R."/>
            <person name="Ravi A."/>
            <person name="Getino M."/>
            <person name="Pursley I."/>
            <person name="Horton D.L."/>
            <person name="Alikhan N.F."/>
            <person name="Baker D."/>
            <person name="Gharbi K."/>
            <person name="Hall N."/>
            <person name="Watson M."/>
            <person name="Adriaenssens E.M."/>
            <person name="Foster-Nyarko E."/>
            <person name="Jarju S."/>
            <person name="Secka A."/>
            <person name="Antonio M."/>
            <person name="Oren A."/>
            <person name="Chaudhuri R.R."/>
            <person name="La Ragione R."/>
            <person name="Hildebrand F."/>
            <person name="Pallen M.J."/>
        </authorList>
    </citation>
    <scope>NUCLEOTIDE SEQUENCE</scope>
    <source>
        <strain evidence="2">USAMLcec4-12693</strain>
    </source>
</reference>
<dbReference type="Proteomes" id="UP000813420">
    <property type="component" value="Unassembled WGS sequence"/>
</dbReference>
<sequence length="256" mass="27491">MTTGKTSERRKQLGFRIFFYAAGLLILALGLTLNTKAGLGVSAIISVSYSLSVVMGKNFGDMTFVIYGVFVLIEIILHMVRISRYESMEGQALKNAGRTDRRLVLLMDVLQLPLSLVFTRFLNVFSDYIPQFGEGENTPGSYVLRLLVLIVAIILTGIGAAMSLNMRIIPNPGDGIVQAIADCAHKSVGFTKNCFDLLNITISTLVGLLLAGGLVGVGIGTVLAVIGVGRSIAVFNHFTYERIAELSGVQEAKGQG</sequence>